<comment type="catalytic activity">
    <reaction evidence="1">
        <text>L-glutamyl-[protein] + S-adenosyl-L-methionine = [protein]-L-glutamate 5-O-methyl ester + S-adenosyl-L-homocysteine</text>
        <dbReference type="Rhea" id="RHEA:24452"/>
        <dbReference type="Rhea" id="RHEA-COMP:10208"/>
        <dbReference type="Rhea" id="RHEA-COMP:10311"/>
        <dbReference type="ChEBI" id="CHEBI:29973"/>
        <dbReference type="ChEBI" id="CHEBI:57856"/>
        <dbReference type="ChEBI" id="CHEBI:59789"/>
        <dbReference type="ChEBI" id="CHEBI:82795"/>
        <dbReference type="EC" id="2.1.1.80"/>
    </reaction>
</comment>
<keyword evidence="8" id="KW-1185">Reference proteome</keyword>
<dbReference type="SUPFAM" id="SSF47757">
    <property type="entry name" value="Chemotaxis receptor methyltransferase CheR, N-terminal domain"/>
    <property type="match status" value="1"/>
</dbReference>
<protein>
    <recommendedName>
        <fullName evidence="2">protein-glutamate O-methyltransferase</fullName>
        <ecNumber evidence="2">2.1.1.80</ecNumber>
    </recommendedName>
</protein>
<evidence type="ECO:0000259" key="6">
    <source>
        <dbReference type="PROSITE" id="PS50123"/>
    </source>
</evidence>
<keyword evidence="3 7" id="KW-0489">Methyltransferase</keyword>
<dbReference type="PANTHER" id="PTHR24422:SF19">
    <property type="entry name" value="CHEMOTAXIS PROTEIN METHYLTRANSFERASE"/>
    <property type="match status" value="1"/>
</dbReference>
<evidence type="ECO:0000256" key="1">
    <source>
        <dbReference type="ARBA" id="ARBA00001541"/>
    </source>
</evidence>
<dbReference type="InterPro" id="IPR000780">
    <property type="entry name" value="CheR_MeTrfase"/>
</dbReference>
<dbReference type="EC" id="2.1.1.80" evidence="2"/>
<dbReference type="PANTHER" id="PTHR24422">
    <property type="entry name" value="CHEMOTAXIS PROTEIN METHYLTRANSFERASE"/>
    <property type="match status" value="1"/>
</dbReference>
<dbReference type="SMART" id="SM00138">
    <property type="entry name" value="MeTrc"/>
    <property type="match status" value="1"/>
</dbReference>
<organism evidence="7 8">
    <name type="scientific">Symbiobacterium terraclitae</name>
    <dbReference type="NCBI Taxonomy" id="557451"/>
    <lineage>
        <taxon>Bacteria</taxon>
        <taxon>Bacillati</taxon>
        <taxon>Bacillota</taxon>
        <taxon>Clostridia</taxon>
        <taxon>Eubacteriales</taxon>
        <taxon>Symbiobacteriaceae</taxon>
        <taxon>Symbiobacterium</taxon>
    </lineage>
</organism>
<sequence>MNQPGYSVFRRTVLELTGIDLDCYKGTQMERRLQTIMRRAGVSDLAAYARLLSTTPARVKEFRDFLTINVSEWLRNPDKFEELQKVILPELLRQSRSLRIWSAGCSNGSEPYSVAMLLDEIDPLGHHQILATDLDGEILKVARAGVYQEKDLKNVSPARRAKYFTQMGQDFVLSERLKSRVKFEQHNLLSDPFPANLDLILCRNVVIYFTEEAKDQLYRKFHAALKPGGILFVGGTESLLKARELGYASASPFFYRAVK</sequence>
<dbReference type="InterPro" id="IPR029063">
    <property type="entry name" value="SAM-dependent_MTases_sf"/>
</dbReference>
<dbReference type="PROSITE" id="PS50123">
    <property type="entry name" value="CHER"/>
    <property type="match status" value="1"/>
</dbReference>
<dbReference type="Gene3D" id="3.40.50.150">
    <property type="entry name" value="Vaccinia Virus protein VP39"/>
    <property type="match status" value="1"/>
</dbReference>
<dbReference type="GO" id="GO:0008983">
    <property type="term" value="F:protein-glutamate O-methyltransferase activity"/>
    <property type="evidence" value="ECO:0007669"/>
    <property type="project" value="UniProtKB-EC"/>
</dbReference>
<dbReference type="InterPro" id="IPR022641">
    <property type="entry name" value="CheR_N"/>
</dbReference>
<dbReference type="Proteomes" id="UP001519289">
    <property type="component" value="Unassembled WGS sequence"/>
</dbReference>
<dbReference type="InterPro" id="IPR050903">
    <property type="entry name" value="Bact_Chemotaxis_MeTrfase"/>
</dbReference>
<keyword evidence="4 7" id="KW-0808">Transferase</keyword>
<dbReference type="CDD" id="cd02440">
    <property type="entry name" value="AdoMet_MTases"/>
    <property type="match status" value="1"/>
</dbReference>
<dbReference type="GO" id="GO:0032259">
    <property type="term" value="P:methylation"/>
    <property type="evidence" value="ECO:0007669"/>
    <property type="project" value="UniProtKB-KW"/>
</dbReference>
<dbReference type="Pfam" id="PF01739">
    <property type="entry name" value="CheR"/>
    <property type="match status" value="1"/>
</dbReference>
<keyword evidence="5" id="KW-0949">S-adenosyl-L-methionine</keyword>
<dbReference type="PRINTS" id="PR00996">
    <property type="entry name" value="CHERMTFRASE"/>
</dbReference>
<evidence type="ECO:0000256" key="2">
    <source>
        <dbReference type="ARBA" id="ARBA00012534"/>
    </source>
</evidence>
<dbReference type="Gene3D" id="1.10.155.10">
    <property type="entry name" value="Chemotaxis receptor methyltransferase CheR, N-terminal domain"/>
    <property type="match status" value="1"/>
</dbReference>
<dbReference type="RefSeq" id="WP_209465777.1">
    <property type="nucleotide sequence ID" value="NZ_JAGGLG010000006.1"/>
</dbReference>
<evidence type="ECO:0000256" key="4">
    <source>
        <dbReference type="ARBA" id="ARBA00022679"/>
    </source>
</evidence>
<evidence type="ECO:0000313" key="7">
    <source>
        <dbReference type="EMBL" id="MBP2017639.1"/>
    </source>
</evidence>
<comment type="caution">
    <text evidence="7">The sequence shown here is derived from an EMBL/GenBank/DDBJ whole genome shotgun (WGS) entry which is preliminary data.</text>
</comment>
<dbReference type="InterPro" id="IPR022642">
    <property type="entry name" value="CheR_C"/>
</dbReference>
<dbReference type="Pfam" id="PF03705">
    <property type="entry name" value="CheR_N"/>
    <property type="match status" value="1"/>
</dbReference>
<dbReference type="InterPro" id="IPR036804">
    <property type="entry name" value="CheR_N_sf"/>
</dbReference>
<dbReference type="SUPFAM" id="SSF53335">
    <property type="entry name" value="S-adenosyl-L-methionine-dependent methyltransferases"/>
    <property type="match status" value="1"/>
</dbReference>
<dbReference type="EMBL" id="JAGGLG010000006">
    <property type="protein sequence ID" value="MBP2017639.1"/>
    <property type="molecule type" value="Genomic_DNA"/>
</dbReference>
<proteinExistence type="predicted"/>
<evidence type="ECO:0000256" key="5">
    <source>
        <dbReference type="ARBA" id="ARBA00022691"/>
    </source>
</evidence>
<evidence type="ECO:0000256" key="3">
    <source>
        <dbReference type="ARBA" id="ARBA00022603"/>
    </source>
</evidence>
<feature type="domain" description="CheR-type methyltransferase" evidence="6">
    <location>
        <begin position="1"/>
        <end position="259"/>
    </location>
</feature>
<gene>
    <name evidence="7" type="ORF">J2Z79_001024</name>
</gene>
<reference evidence="7 8" key="1">
    <citation type="submission" date="2021-03" db="EMBL/GenBank/DDBJ databases">
        <title>Genomic Encyclopedia of Type Strains, Phase IV (KMG-IV): sequencing the most valuable type-strain genomes for metagenomic binning, comparative biology and taxonomic classification.</title>
        <authorList>
            <person name="Goeker M."/>
        </authorList>
    </citation>
    <scope>NUCLEOTIDE SEQUENCE [LARGE SCALE GENOMIC DNA]</scope>
    <source>
        <strain evidence="7 8">DSM 27138</strain>
    </source>
</reference>
<evidence type="ECO:0000313" key="8">
    <source>
        <dbReference type="Proteomes" id="UP001519289"/>
    </source>
</evidence>
<name>A0ABS4JQ24_9FIRM</name>
<accession>A0ABS4JQ24</accession>